<dbReference type="EMBL" id="MFHT01000003">
    <property type="protein sequence ID" value="OGF78249.1"/>
    <property type="molecule type" value="Genomic_DNA"/>
</dbReference>
<gene>
    <name evidence="1" type="ORF">A3F23_02350</name>
</gene>
<dbReference type="AlphaFoldDB" id="A0A1F5WRF4"/>
<proteinExistence type="predicted"/>
<reference evidence="1 2" key="1">
    <citation type="journal article" date="2016" name="Nat. Commun.">
        <title>Thousands of microbial genomes shed light on interconnected biogeochemical processes in an aquifer system.</title>
        <authorList>
            <person name="Anantharaman K."/>
            <person name="Brown C.T."/>
            <person name="Hug L.A."/>
            <person name="Sharon I."/>
            <person name="Castelle C.J."/>
            <person name="Probst A.J."/>
            <person name="Thomas B.C."/>
            <person name="Singh A."/>
            <person name="Wilkins M.J."/>
            <person name="Karaoz U."/>
            <person name="Brodie E.L."/>
            <person name="Williams K.H."/>
            <person name="Hubbard S.S."/>
            <person name="Banfield J.F."/>
        </authorList>
    </citation>
    <scope>NUCLEOTIDE SEQUENCE [LARGE SCALE GENOMIC DNA]</scope>
</reference>
<protein>
    <submittedName>
        <fullName evidence="1">Uncharacterized protein</fullName>
    </submittedName>
</protein>
<dbReference type="Proteomes" id="UP000177723">
    <property type="component" value="Unassembled WGS sequence"/>
</dbReference>
<evidence type="ECO:0000313" key="1">
    <source>
        <dbReference type="EMBL" id="OGF78249.1"/>
    </source>
</evidence>
<accession>A0A1F5WRF4</accession>
<name>A0A1F5WRF4_9BACT</name>
<evidence type="ECO:0000313" key="2">
    <source>
        <dbReference type="Proteomes" id="UP000177723"/>
    </source>
</evidence>
<organism evidence="1 2">
    <name type="scientific">Candidatus Giovannonibacteria bacterium RIFCSPHIGHO2_12_FULL_43_15</name>
    <dbReference type="NCBI Taxonomy" id="1798341"/>
    <lineage>
        <taxon>Bacteria</taxon>
        <taxon>Candidatus Giovannoniibacteriota</taxon>
    </lineage>
</organism>
<comment type="caution">
    <text evidence="1">The sequence shown here is derived from an EMBL/GenBank/DDBJ whole genome shotgun (WGS) entry which is preliminary data.</text>
</comment>
<sequence>MGKSFPRHVFGLILVLGAVAASGILFFSLGKSGEAALDSKFIEKVGEGFIAPACGSSSAMSTCAGNAPSVSFSWSDGGNPLDLACESVWIRVNIMGDPLTSRSVDENLPCSGSYIWDATNPGPPTPSAKSNTAYEYFVRYRTANSPVTGQHFFYNVDPVAGIYEGHVISSGTFTTPNCLPTTGTIQGYKVLMPGNNQTAVPPANETVTLYNNVNTLYKASTDFSSTQGQRNWYYLESNGNQMVYDLVGDPTGYDMSNSWRGLEVFPPPRYNWNRLWSSKGHPERALDVVRRWVAPGVGTIHITGNASDGFPTGDGVIIFIKKNNAILWQGTIENGNTTGISYDINTPVSPNDNIDFVINKRGNNIGDVTNFDPSIDFVGSVVDRQTNVNPYMFSNVSAGSHVVSVGVPAGWSVGYTLCYNVTTCHNNAPTPGNSVTVDVPAGGYSDLWWHYTAPLPPQPPDYSLSANPPSIFATIKGSSPVTSSSRIYVSTIWGGFSDNITFSASDVEISPTITGATFNFSDMNLVQSEYSAGTLFSITIPSNTTPSPPSYTITIHGRSDDPVRNNSVDVTLNVALKDPGFRETLRPILEAFANFVSPFIQTSNASL</sequence>